<feature type="domain" description="Reverse transcriptase" evidence="2">
    <location>
        <begin position="1417"/>
        <end position="1693"/>
    </location>
</feature>
<dbReference type="SUPFAM" id="SSF56672">
    <property type="entry name" value="DNA/RNA polymerases"/>
    <property type="match status" value="1"/>
</dbReference>
<gene>
    <name evidence="3" type="ORF">QYE76_035090</name>
</gene>
<feature type="compositionally biased region" description="Pro residues" evidence="1">
    <location>
        <begin position="29"/>
        <end position="49"/>
    </location>
</feature>
<dbReference type="Gene3D" id="3.60.10.10">
    <property type="entry name" value="Endonuclease/exonuclease/phosphatase"/>
    <property type="match status" value="1"/>
</dbReference>
<feature type="region of interest" description="Disordered" evidence="1">
    <location>
        <begin position="1"/>
        <end position="81"/>
    </location>
</feature>
<dbReference type="Proteomes" id="UP001231189">
    <property type="component" value="Unassembled WGS sequence"/>
</dbReference>
<protein>
    <recommendedName>
        <fullName evidence="2">Reverse transcriptase domain-containing protein</fullName>
    </recommendedName>
</protein>
<feature type="compositionally biased region" description="Basic residues" evidence="1">
    <location>
        <begin position="666"/>
        <end position="676"/>
    </location>
</feature>
<name>A0AAD8VKU8_LOLMU</name>
<reference evidence="3" key="1">
    <citation type="submission" date="2023-07" db="EMBL/GenBank/DDBJ databases">
        <title>A chromosome-level genome assembly of Lolium multiflorum.</title>
        <authorList>
            <person name="Chen Y."/>
            <person name="Copetti D."/>
            <person name="Kolliker R."/>
            <person name="Studer B."/>
        </authorList>
    </citation>
    <scope>NUCLEOTIDE SEQUENCE</scope>
    <source>
        <strain evidence="3">02402/16</strain>
        <tissue evidence="3">Leaf</tissue>
    </source>
</reference>
<dbReference type="InterPro" id="IPR043502">
    <property type="entry name" value="DNA/RNA_pol_sf"/>
</dbReference>
<evidence type="ECO:0000259" key="2">
    <source>
        <dbReference type="PROSITE" id="PS50878"/>
    </source>
</evidence>
<dbReference type="Pfam" id="PF00078">
    <property type="entry name" value="RVT_1"/>
    <property type="match status" value="1"/>
</dbReference>
<feature type="region of interest" description="Disordered" evidence="1">
    <location>
        <begin position="209"/>
        <end position="245"/>
    </location>
</feature>
<dbReference type="PANTHER" id="PTHR33116">
    <property type="entry name" value="REVERSE TRANSCRIPTASE ZINC-BINDING DOMAIN-CONTAINING PROTEIN-RELATED-RELATED"/>
    <property type="match status" value="1"/>
</dbReference>
<feature type="compositionally biased region" description="Basic and acidic residues" evidence="1">
    <location>
        <begin position="581"/>
        <end position="613"/>
    </location>
</feature>
<feature type="region of interest" description="Disordered" evidence="1">
    <location>
        <begin position="581"/>
        <end position="732"/>
    </location>
</feature>
<dbReference type="InterPro" id="IPR000477">
    <property type="entry name" value="RT_dom"/>
</dbReference>
<comment type="caution">
    <text evidence="3">The sequence shown here is derived from an EMBL/GenBank/DDBJ whole genome shotgun (WGS) entry which is preliminary data.</text>
</comment>
<feature type="compositionally biased region" description="Low complexity" evidence="1">
    <location>
        <begin position="229"/>
        <end position="245"/>
    </location>
</feature>
<accession>A0AAD8VKU8</accession>
<feature type="compositionally biased region" description="Low complexity" evidence="1">
    <location>
        <begin position="70"/>
        <end position="81"/>
    </location>
</feature>
<evidence type="ECO:0000313" key="4">
    <source>
        <dbReference type="Proteomes" id="UP001231189"/>
    </source>
</evidence>
<dbReference type="PROSITE" id="PS50878">
    <property type="entry name" value="RT_POL"/>
    <property type="match status" value="1"/>
</dbReference>
<feature type="region of interest" description="Disordered" evidence="1">
    <location>
        <begin position="921"/>
        <end position="941"/>
    </location>
</feature>
<dbReference type="SUPFAM" id="SSF56219">
    <property type="entry name" value="DNase I-like"/>
    <property type="match status" value="1"/>
</dbReference>
<dbReference type="CDD" id="cd01650">
    <property type="entry name" value="RT_nLTR_like"/>
    <property type="match status" value="1"/>
</dbReference>
<feature type="region of interest" description="Disordered" evidence="1">
    <location>
        <begin position="261"/>
        <end position="299"/>
    </location>
</feature>
<evidence type="ECO:0000256" key="1">
    <source>
        <dbReference type="SAM" id="MobiDB-lite"/>
    </source>
</evidence>
<dbReference type="PANTHER" id="PTHR33116:SF87">
    <property type="entry name" value="OS01G0158850 PROTEIN"/>
    <property type="match status" value="1"/>
</dbReference>
<dbReference type="Pfam" id="PF13966">
    <property type="entry name" value="zf-RVT"/>
    <property type="match status" value="1"/>
</dbReference>
<evidence type="ECO:0000313" key="3">
    <source>
        <dbReference type="EMBL" id="KAK1611417.1"/>
    </source>
</evidence>
<proteinExistence type="predicted"/>
<feature type="compositionally biased region" description="Basic and acidic residues" evidence="1">
    <location>
        <begin position="214"/>
        <end position="223"/>
    </location>
</feature>
<dbReference type="EMBL" id="JAUUTY010000007">
    <property type="protein sequence ID" value="KAK1611417.1"/>
    <property type="molecule type" value="Genomic_DNA"/>
</dbReference>
<organism evidence="3 4">
    <name type="scientific">Lolium multiflorum</name>
    <name type="common">Italian ryegrass</name>
    <name type="synonym">Lolium perenne subsp. multiflorum</name>
    <dbReference type="NCBI Taxonomy" id="4521"/>
    <lineage>
        <taxon>Eukaryota</taxon>
        <taxon>Viridiplantae</taxon>
        <taxon>Streptophyta</taxon>
        <taxon>Embryophyta</taxon>
        <taxon>Tracheophyta</taxon>
        <taxon>Spermatophyta</taxon>
        <taxon>Magnoliopsida</taxon>
        <taxon>Liliopsida</taxon>
        <taxon>Poales</taxon>
        <taxon>Poaceae</taxon>
        <taxon>BOP clade</taxon>
        <taxon>Pooideae</taxon>
        <taxon>Poodae</taxon>
        <taxon>Poeae</taxon>
        <taxon>Poeae Chloroplast Group 2 (Poeae type)</taxon>
        <taxon>Loliodinae</taxon>
        <taxon>Loliinae</taxon>
        <taxon>Lolium</taxon>
    </lineage>
</organism>
<sequence length="2115" mass="236994">MTVGSSCDALAHRGRPPPPRLSGRAEPPSTAPAPPHHLPPPPPTLPPNFTPAFLGGALSSATSNERARSRTTARPPAPAAIADAVEALPRLQSMVMRRPSLDEPSQEECASICASLSAWRRAGCPATPIRSSSAPAGILRTASSRGTSAPQVKRKSVRFVLPQTSPEVAKAHRCMRRQAVSSSPAFSARLGPVAEPSEDGWTVVMSRRARREARRVEAPLDGRAHRRSFSSASSSTSPPRPTRGWPRPCFRCNSSEHLVASCPQPHRRRRTSTASPPSSSRRLRAPASTPTTMSFLGHPTTRDEEDTCFIATSYDLDRERLDWENTAIVAWVIAAPSGMDRTDVEDVFRRKFRLRESELMVSTHFPEQFLVKFSSAELRNEVMRTERCNFKLDGLDVHFRPWRAVSHAYNADLQFRAHVVVDGLPPFAWRPEVVDQLVGRKCAVQRLDDGFTTMEDTSSFGLWVWTASPHRIPKVLWCTFVNKGAGGLSSRVRIDEDRPDQWKRGVSFRILLHIDRVEDFTGAPELDGGEPITDFRPASHTLPRCHLGTVDGMPVNAGSGSIMPAPIPALGELGPAFARRSDEDDRHELEHASRRSERDNRARSRPRFGERSSSRRSSSRGPDRHRSRSITKEERRRRSRHSSRCDDRVLHKRQRRDDDDEEERRGPRREHQRHVSAHSLRTKIAALADDRRSTRGSGRSSGRSSRRYEDRSRHAFKRRTSAEARVITNAQPSKVDSPAAVYVSTDELQKRKNQGWVSPPINKESCRDWSMAIKEVPTVLATGFSRLASPPPIRSEDLELPSSWEDEDEPPAIKTVTKSPLLHAASPMLDTATEIPETWESQADEVLAVQLKSPLSCDAPPLLGTATKVPETWASHADEELAVQMNANVEVTPLLSNGPVTQDIGTSASKELFVRPQAPLLPRPAPVVPQSRQDEELSVPEARRSARLINKPKMHTMDKAIQVLNSKMGVAGEGVPLLQARKEYVEKYKTQLPNSTIDALAKLFKLNIRSMTEADEALIAMGGPGDGEAVVTIRSCGTSFKLTTVYGPSDNAEKEDFLAEATAQKPFDDTKWLIIGDFNLIYQAEDKNNDNLNFRLMGLFRRALNTCQLKELKLQNRKFTWSNERENPTLVRLDRAFCNADWDLAFENHVLHALSSSLSDHCPLLLSNQSGPRRPPSFRFESFWTKMPGFKETVQLAWSTPSSHTQPVHNINHKLKATASRLKAWSKGLFSDCKLQLLMALDVILQLDVAQETRTLSPEERGLRADLKRRVKGLAALERSRKRQASRIRYLREGDANTKFFHLRVNARKRKNHILRLKLNDGWATTHDEKDKLIFDHFSSTLGRPPPRQLDFNWDALNPTVHHLEDLGLPFSEIEIKEAIDDMPIDKAPGPDGFSMAFFRSCWDVVKDDLMSTINAFSELSAQNFHIINTANLVLLPKKDGADSITDFRPISLIHVIPKIIAKAMARRLSPKMNEIISRSQSAFIKNRTIHDNFMYVRNTARKLHRTKTPSLLIKLDIAKAFDSVRWDYMLDLLQRLGFPQRWRALMSTLFSTASSRVLLNGIPGKNISHGRGLRQGDPLSPLLFDIAIDPLQKILEEATISGLLHAMPGGLEGPRVSLYADDAAIFLTPTEHDLSGLANILRQFGEVTGMVTNVMKSSIAPIQCANVDLPEILTNFPAAMASFPIKYLGLPLSLGRLKRADLQPFIDKAVARLNPWKGRFLNRAGCTALVKSVLSSMPIFLLTAIKADKGILKAFAKISRGMLWACKEAVSGGKCKVNWHKVCRPKELGGLGILDLEKFSRALRLRWLWYEWTAPEKPWVGSETPNDASDLDLFNAATRVTIGNGEKASFWSSSWLNGAPPKDFAPLIFSASKRKNRTVRDALHNQNWVADIAVEAFTIDHMEQYIRLWELVSNINLTPGTDDSIVWTLTPNGCFSTKSAYKAQFMAALPCSFGNIVWKTWAPPKCRFFAWLAVQNRLWTADRLAKRGWPHPPTCQLCRCSPETARHLLFECRFSRRIWTAAASWLSCPDLIRCLGTGRPKVLEYWQAIARTPTSSTKGLRTSIVLIAWEIWKERNERVFNNKSSLPSEVMLRIREEGKDWILAGAKGLAELVG</sequence>
<dbReference type="InterPro" id="IPR026960">
    <property type="entry name" value="RVT-Znf"/>
</dbReference>
<dbReference type="InterPro" id="IPR036691">
    <property type="entry name" value="Endo/exonu/phosph_ase_sf"/>
</dbReference>
<keyword evidence="4" id="KW-1185">Reference proteome</keyword>
<feature type="compositionally biased region" description="Low complexity" evidence="1">
    <location>
        <begin position="272"/>
        <end position="290"/>
    </location>
</feature>